<sequence length="92" mass="10590">MNKRFCFKKRKKSLSEAKNVHCESGNSTSTLFHNITDPDFSNQWTALLIEWIKVVKPFTACFYSSGSLCSESGRKHPSMILTILSVMNYCYR</sequence>
<accession>A0AAV4V145</accession>
<reference evidence="1 2" key="1">
    <citation type="submission" date="2021-06" db="EMBL/GenBank/DDBJ databases">
        <title>Caerostris darwini draft genome.</title>
        <authorList>
            <person name="Kono N."/>
            <person name="Arakawa K."/>
        </authorList>
    </citation>
    <scope>NUCLEOTIDE SEQUENCE [LARGE SCALE GENOMIC DNA]</scope>
</reference>
<proteinExistence type="predicted"/>
<organism evidence="1 2">
    <name type="scientific">Caerostris darwini</name>
    <dbReference type="NCBI Taxonomy" id="1538125"/>
    <lineage>
        <taxon>Eukaryota</taxon>
        <taxon>Metazoa</taxon>
        <taxon>Ecdysozoa</taxon>
        <taxon>Arthropoda</taxon>
        <taxon>Chelicerata</taxon>
        <taxon>Arachnida</taxon>
        <taxon>Araneae</taxon>
        <taxon>Araneomorphae</taxon>
        <taxon>Entelegynae</taxon>
        <taxon>Araneoidea</taxon>
        <taxon>Araneidae</taxon>
        <taxon>Caerostris</taxon>
    </lineage>
</organism>
<dbReference type="Proteomes" id="UP001054837">
    <property type="component" value="Unassembled WGS sequence"/>
</dbReference>
<dbReference type="AlphaFoldDB" id="A0AAV4V145"/>
<name>A0AAV4V145_9ARAC</name>
<protein>
    <submittedName>
        <fullName evidence="1">Uncharacterized protein</fullName>
    </submittedName>
</protein>
<evidence type="ECO:0000313" key="1">
    <source>
        <dbReference type="EMBL" id="GIY63940.1"/>
    </source>
</evidence>
<comment type="caution">
    <text evidence="1">The sequence shown here is derived from an EMBL/GenBank/DDBJ whole genome shotgun (WGS) entry which is preliminary data.</text>
</comment>
<dbReference type="EMBL" id="BPLQ01012247">
    <property type="protein sequence ID" value="GIY63940.1"/>
    <property type="molecule type" value="Genomic_DNA"/>
</dbReference>
<keyword evidence="2" id="KW-1185">Reference proteome</keyword>
<gene>
    <name evidence="1" type="ORF">CDAR_255261</name>
</gene>
<evidence type="ECO:0000313" key="2">
    <source>
        <dbReference type="Proteomes" id="UP001054837"/>
    </source>
</evidence>